<dbReference type="AlphaFoldDB" id="A0A9N7V707"/>
<reference evidence="2" key="1">
    <citation type="submission" date="2020-03" db="EMBL/GenBank/DDBJ databases">
        <authorList>
            <person name="Weist P."/>
        </authorList>
    </citation>
    <scope>NUCLEOTIDE SEQUENCE</scope>
</reference>
<accession>A0A9N7V707</accession>
<gene>
    <name evidence="2" type="ORF">PLEPLA_LOCUS33037</name>
</gene>
<sequence>QQCPDPGEVVNVLALCALKPVSRLEPSSVSLATRVTAEGPARSPARTRHRHTQMERPQPKTLYKHSDQAGETLRFFCTGLRTYRESLSAVFPDTPLSGTAHHPFAK</sequence>
<feature type="region of interest" description="Disordered" evidence="1">
    <location>
        <begin position="32"/>
        <end position="65"/>
    </location>
</feature>
<dbReference type="Proteomes" id="UP001153269">
    <property type="component" value="Unassembled WGS sequence"/>
</dbReference>
<dbReference type="EMBL" id="CADEAL010003620">
    <property type="protein sequence ID" value="CAB1445306.1"/>
    <property type="molecule type" value="Genomic_DNA"/>
</dbReference>
<evidence type="ECO:0000313" key="2">
    <source>
        <dbReference type="EMBL" id="CAB1445306.1"/>
    </source>
</evidence>
<feature type="non-terminal residue" evidence="2">
    <location>
        <position position="106"/>
    </location>
</feature>
<comment type="caution">
    <text evidence="2">The sequence shown here is derived from an EMBL/GenBank/DDBJ whole genome shotgun (WGS) entry which is preliminary data.</text>
</comment>
<proteinExistence type="predicted"/>
<keyword evidence="3" id="KW-1185">Reference proteome</keyword>
<protein>
    <submittedName>
        <fullName evidence="2">Uncharacterized protein</fullName>
    </submittedName>
</protein>
<evidence type="ECO:0000256" key="1">
    <source>
        <dbReference type="SAM" id="MobiDB-lite"/>
    </source>
</evidence>
<feature type="compositionally biased region" description="Basic and acidic residues" evidence="1">
    <location>
        <begin position="52"/>
        <end position="65"/>
    </location>
</feature>
<feature type="non-terminal residue" evidence="2">
    <location>
        <position position="1"/>
    </location>
</feature>
<evidence type="ECO:0000313" key="3">
    <source>
        <dbReference type="Proteomes" id="UP001153269"/>
    </source>
</evidence>
<name>A0A9N7V707_PLEPL</name>
<organism evidence="2 3">
    <name type="scientific">Pleuronectes platessa</name>
    <name type="common">European plaice</name>
    <dbReference type="NCBI Taxonomy" id="8262"/>
    <lineage>
        <taxon>Eukaryota</taxon>
        <taxon>Metazoa</taxon>
        <taxon>Chordata</taxon>
        <taxon>Craniata</taxon>
        <taxon>Vertebrata</taxon>
        <taxon>Euteleostomi</taxon>
        <taxon>Actinopterygii</taxon>
        <taxon>Neopterygii</taxon>
        <taxon>Teleostei</taxon>
        <taxon>Neoteleostei</taxon>
        <taxon>Acanthomorphata</taxon>
        <taxon>Carangaria</taxon>
        <taxon>Pleuronectiformes</taxon>
        <taxon>Pleuronectoidei</taxon>
        <taxon>Pleuronectidae</taxon>
        <taxon>Pleuronectes</taxon>
    </lineage>
</organism>